<dbReference type="InterPro" id="IPR009000">
    <property type="entry name" value="Transl_B-barrel_sf"/>
</dbReference>
<reference evidence="4" key="1">
    <citation type="submission" date="2023-03" db="EMBL/GenBank/DDBJ databases">
        <authorList>
            <person name="Julca I."/>
        </authorList>
    </citation>
    <scope>NUCLEOTIDE SEQUENCE</scope>
</reference>
<dbReference type="NCBIfam" id="TIGR02273">
    <property type="entry name" value="16S_RimM"/>
    <property type="match status" value="1"/>
</dbReference>
<dbReference type="PANTHER" id="PTHR11952">
    <property type="entry name" value="UDP- GLUCOSE PYROPHOSPHORYLASE"/>
    <property type="match status" value="1"/>
</dbReference>
<dbReference type="GO" id="GO:0043022">
    <property type="term" value="F:ribosome binding"/>
    <property type="evidence" value="ECO:0007669"/>
    <property type="project" value="InterPro"/>
</dbReference>
<dbReference type="Proteomes" id="UP001161247">
    <property type="component" value="Chromosome 1"/>
</dbReference>
<evidence type="ECO:0000259" key="2">
    <source>
        <dbReference type="Pfam" id="PF01782"/>
    </source>
</evidence>
<evidence type="ECO:0000259" key="3">
    <source>
        <dbReference type="Pfam" id="PF24986"/>
    </source>
</evidence>
<dbReference type="GO" id="GO:0003977">
    <property type="term" value="F:UDP-N-acetylglucosamine diphosphorylase activity"/>
    <property type="evidence" value="ECO:0007669"/>
    <property type="project" value="TreeGrafter"/>
</dbReference>
<dbReference type="InterPro" id="IPR011033">
    <property type="entry name" value="PRC_barrel-like_sf"/>
</dbReference>
<accession>A0AAV1BZW1</accession>
<dbReference type="InterPro" id="IPR056792">
    <property type="entry name" value="PRC_RimM"/>
</dbReference>
<name>A0AAV1BZW1_OLDCO</name>
<feature type="domain" description="RimM N-terminal" evidence="2">
    <location>
        <begin position="467"/>
        <end position="554"/>
    </location>
</feature>
<dbReference type="AlphaFoldDB" id="A0AAV1BZW1"/>
<dbReference type="GO" id="GO:0005840">
    <property type="term" value="C:ribosome"/>
    <property type="evidence" value="ECO:0007669"/>
    <property type="project" value="InterPro"/>
</dbReference>
<feature type="compositionally biased region" description="Basic and acidic residues" evidence="1">
    <location>
        <begin position="121"/>
        <end position="133"/>
    </location>
</feature>
<dbReference type="Pfam" id="PF01782">
    <property type="entry name" value="RimM"/>
    <property type="match status" value="1"/>
</dbReference>
<dbReference type="FunFam" id="2.30.30.240:FF:000002">
    <property type="entry name" value="Ribosome maturation factor rimM"/>
    <property type="match status" value="1"/>
</dbReference>
<dbReference type="Gene3D" id="3.90.550.10">
    <property type="entry name" value="Spore Coat Polysaccharide Biosynthesis Protein SpsA, Chain A"/>
    <property type="match status" value="1"/>
</dbReference>
<feature type="compositionally biased region" description="Basic and acidic residues" evidence="1">
    <location>
        <begin position="42"/>
        <end position="55"/>
    </location>
</feature>
<feature type="compositionally biased region" description="Polar residues" evidence="1">
    <location>
        <begin position="242"/>
        <end position="255"/>
    </location>
</feature>
<dbReference type="EMBL" id="OX459118">
    <property type="protein sequence ID" value="CAI9087898.1"/>
    <property type="molecule type" value="Genomic_DNA"/>
</dbReference>
<feature type="compositionally biased region" description="Basic and acidic residues" evidence="1">
    <location>
        <begin position="263"/>
        <end position="281"/>
    </location>
</feature>
<dbReference type="SUPFAM" id="SSF50346">
    <property type="entry name" value="PRC-barrel domain"/>
    <property type="match status" value="1"/>
</dbReference>
<feature type="compositionally biased region" description="Polar residues" evidence="1">
    <location>
        <begin position="104"/>
        <end position="118"/>
    </location>
</feature>
<evidence type="ECO:0000313" key="5">
    <source>
        <dbReference type="Proteomes" id="UP001161247"/>
    </source>
</evidence>
<dbReference type="InterPro" id="IPR029044">
    <property type="entry name" value="Nucleotide-diphossugar_trans"/>
</dbReference>
<dbReference type="InterPro" id="IPR039741">
    <property type="entry name" value="UDP-sugar_pyrophosphorylase"/>
</dbReference>
<dbReference type="GO" id="GO:0006364">
    <property type="term" value="P:rRNA processing"/>
    <property type="evidence" value="ECO:0007669"/>
    <property type="project" value="InterPro"/>
</dbReference>
<dbReference type="SUPFAM" id="SSF50447">
    <property type="entry name" value="Translation proteins"/>
    <property type="match status" value="1"/>
</dbReference>
<evidence type="ECO:0000313" key="4">
    <source>
        <dbReference type="EMBL" id="CAI9087898.1"/>
    </source>
</evidence>
<feature type="region of interest" description="Disordered" evidence="1">
    <location>
        <begin position="1"/>
        <end position="161"/>
    </location>
</feature>
<feature type="compositionally biased region" description="Basic and acidic residues" evidence="1">
    <location>
        <begin position="70"/>
        <end position="84"/>
    </location>
</feature>
<dbReference type="HAMAP" id="MF_00014">
    <property type="entry name" value="Ribosome_mat_RimM"/>
    <property type="match status" value="1"/>
</dbReference>
<dbReference type="GO" id="GO:0006048">
    <property type="term" value="P:UDP-N-acetylglucosamine biosynthetic process"/>
    <property type="evidence" value="ECO:0007669"/>
    <property type="project" value="TreeGrafter"/>
</dbReference>
<feature type="region of interest" description="Disordered" evidence="1">
    <location>
        <begin position="238"/>
        <end position="282"/>
    </location>
</feature>
<feature type="compositionally biased region" description="Basic and acidic residues" evidence="1">
    <location>
        <begin position="151"/>
        <end position="161"/>
    </location>
</feature>
<evidence type="ECO:0000256" key="1">
    <source>
        <dbReference type="SAM" id="MobiDB-lite"/>
    </source>
</evidence>
<dbReference type="PANTHER" id="PTHR11952:SF10">
    <property type="entry name" value="16S RRNA PROCESSING PROTEIN RIMM FAMILY"/>
    <property type="match status" value="1"/>
</dbReference>
<protein>
    <submittedName>
        <fullName evidence="4">OLC1v1022089C1</fullName>
    </submittedName>
</protein>
<dbReference type="Gene3D" id="2.40.30.60">
    <property type="entry name" value="RimM"/>
    <property type="match status" value="1"/>
</dbReference>
<feature type="compositionally biased region" description="Low complexity" evidence="1">
    <location>
        <begin position="20"/>
        <end position="38"/>
    </location>
</feature>
<feature type="domain" description="Ribosome maturation factor RimM PRC barrel" evidence="3">
    <location>
        <begin position="567"/>
        <end position="650"/>
    </location>
</feature>
<dbReference type="SUPFAM" id="SSF53448">
    <property type="entry name" value="Nucleotide-diphospho-sugar transferases"/>
    <property type="match status" value="1"/>
</dbReference>
<sequence>MPSGAKKRKAAAAKKKKGSGSHSNNNNNNNNQKNNNQQPQIHGDEDLKHHDGKESEGEDGGSPSSHHQHQSTDEEKEDVGRADDSTQGQSIAVENKSAEETKENGASVTSEVLDNSIASEELLKDVDPQKESDNGVLSQPVNEEAIIPIETKSEPSEKLDEISAVQSIEHGTDSSDNVIVESHVKDNMNVVLDNSPFASSTEAANMLPEGLTQVANTVPVEETHGSLVESGVGIVSDYSGPGQEQVSIDNVTSGDSFVPIKGGSDENGKKEADASELKDKSSLTFTLEDPGFADDNDESGVATNAAVVVPDAKSSATQENKEVFISGISRREEVANVGTVNSGDDSIKNLEVNESSVNQPLLGHAAQPVQKTSWTSCCGLTEERFCILLYPWVRFKLVMLQILMFGYVALYVERAQRVVPLDAEKRVTEPALEDLKLVVLTFSVVDRNRSTQELIETNQTESGFVDIGYICSVHGLQGEVRVKPITDFPELRFAQPGRRWLRQQVSGREIIKEIQLVEGRGHQGQQSWIVRFNEIDTVDEALKLVGSTVMVSEQDRPELDEGEFYTHDLIGMRVILKETGESLGTVVSVFNSGASDLLRVKLDSSGGKPGKPRQEVGNNGPLVWIPFVEAIVPDVDVTKREMQITPPDGLLELNIRSDERSKKERRQLEWKERKKFQKRVIAAKKKLCELEQQHVFNGFGHGEKSQARLLAEQIVTVNSKLLQQALQMHTVSSTDAKKALRVVDKCFNTNIKKQSDLYCELQEKGFSLTSHGKVATILVFEGNEEPGVFSEHSSTDPDRSDAVSSTEELLSENEILVKADVRPFVPLILVSPANVLTSLQEMFINHEYFSLDSDKVWFLEEERLPVVSNSVGEPKRHKILMKSPWEILQTPVGSGGIISLLASNKLLDDLSTLGVEYVKVCKNRFRSENGDALVGLVASTKSNVGIEVCKDLDESEEDLHMVFAIKFMKKLVNQMSKVHFEAIPTANSYTEKVEKAWIDMVPTSPNSLEFRSSIFSFLKSCRSNEISVLRVDE</sequence>
<keyword evidence="5" id="KW-1185">Reference proteome</keyword>
<dbReference type="InterPro" id="IPR011961">
    <property type="entry name" value="RimM"/>
</dbReference>
<gene>
    <name evidence="4" type="ORF">OLC1_LOCUS609</name>
</gene>
<proteinExistence type="inferred from homology"/>
<dbReference type="Pfam" id="PF24986">
    <property type="entry name" value="PRC_RimM"/>
    <property type="match status" value="1"/>
</dbReference>
<feature type="compositionally biased region" description="Basic residues" evidence="1">
    <location>
        <begin position="1"/>
        <end position="19"/>
    </location>
</feature>
<dbReference type="Gene3D" id="2.30.30.240">
    <property type="entry name" value="PRC-barrel domain"/>
    <property type="match status" value="1"/>
</dbReference>
<dbReference type="InterPro" id="IPR036976">
    <property type="entry name" value="RimM_N_sf"/>
</dbReference>
<dbReference type="InterPro" id="IPR002676">
    <property type="entry name" value="RimM_N"/>
</dbReference>
<organism evidence="4 5">
    <name type="scientific">Oldenlandia corymbosa var. corymbosa</name>
    <dbReference type="NCBI Taxonomy" id="529605"/>
    <lineage>
        <taxon>Eukaryota</taxon>
        <taxon>Viridiplantae</taxon>
        <taxon>Streptophyta</taxon>
        <taxon>Embryophyta</taxon>
        <taxon>Tracheophyta</taxon>
        <taxon>Spermatophyta</taxon>
        <taxon>Magnoliopsida</taxon>
        <taxon>eudicotyledons</taxon>
        <taxon>Gunneridae</taxon>
        <taxon>Pentapetalae</taxon>
        <taxon>asterids</taxon>
        <taxon>lamiids</taxon>
        <taxon>Gentianales</taxon>
        <taxon>Rubiaceae</taxon>
        <taxon>Rubioideae</taxon>
        <taxon>Spermacoceae</taxon>
        <taxon>Hedyotis-Oldenlandia complex</taxon>
        <taxon>Oldenlandia</taxon>
    </lineage>
</organism>